<accession>A0A1B9I6U0</accession>
<protein>
    <submittedName>
        <fullName evidence="1">Uncharacterized protein</fullName>
    </submittedName>
</protein>
<dbReference type="AlphaFoldDB" id="A0A1B9I6U0"/>
<organism evidence="1">
    <name type="scientific">Kwoniella pini CBS 10737</name>
    <dbReference type="NCBI Taxonomy" id="1296096"/>
    <lineage>
        <taxon>Eukaryota</taxon>
        <taxon>Fungi</taxon>
        <taxon>Dikarya</taxon>
        <taxon>Basidiomycota</taxon>
        <taxon>Agaricomycotina</taxon>
        <taxon>Tremellomycetes</taxon>
        <taxon>Tremellales</taxon>
        <taxon>Cryptococcaceae</taxon>
        <taxon>Kwoniella</taxon>
    </lineage>
</organism>
<reference evidence="1" key="2">
    <citation type="submission" date="2016-07" db="EMBL/GenBank/DDBJ databases">
        <title>Evolution of pathogenesis and genome organization in the Tremellales.</title>
        <authorList>
            <person name="Cuomo C."/>
            <person name="Litvintseva A."/>
            <person name="Heitman J."/>
            <person name="Chen Y."/>
            <person name="Sun S."/>
            <person name="Springer D."/>
            <person name="Dromer F."/>
            <person name="Young S."/>
            <person name="Zeng Q."/>
            <person name="Chapman S."/>
            <person name="Gujja S."/>
            <person name="Saif S."/>
            <person name="Birren B."/>
        </authorList>
    </citation>
    <scope>NUCLEOTIDE SEQUENCE</scope>
    <source>
        <strain evidence="1">CBS 10737</strain>
    </source>
</reference>
<evidence type="ECO:0000313" key="1">
    <source>
        <dbReference type="EMBL" id="OCF51255.1"/>
    </source>
</evidence>
<sequence>MSNHPVIQEMGLNSEQGVSLDATQMSEEASRMVGIRQRFINKYGEAGESMLAIT</sequence>
<dbReference type="EMBL" id="KI894009">
    <property type="protein sequence ID" value="OCF51255.1"/>
    <property type="molecule type" value="Genomic_DNA"/>
</dbReference>
<proteinExistence type="predicted"/>
<gene>
    <name evidence="1" type="ORF">I206_03322</name>
</gene>
<reference evidence="1" key="1">
    <citation type="submission" date="2013-07" db="EMBL/GenBank/DDBJ databases">
        <title>The Genome Sequence of Cryptococcus pinus CBS10737.</title>
        <authorList>
            <consortium name="The Broad Institute Genome Sequencing Platform"/>
            <person name="Cuomo C."/>
            <person name="Litvintseva A."/>
            <person name="Chen Y."/>
            <person name="Heitman J."/>
            <person name="Sun S."/>
            <person name="Springer D."/>
            <person name="Dromer F."/>
            <person name="Young S.K."/>
            <person name="Zeng Q."/>
            <person name="Gargeya S."/>
            <person name="Fitzgerald M."/>
            <person name="Abouelleil A."/>
            <person name="Alvarado L."/>
            <person name="Berlin A.M."/>
            <person name="Chapman S.B."/>
            <person name="Dewar J."/>
            <person name="Goldberg J."/>
            <person name="Griggs A."/>
            <person name="Gujja S."/>
            <person name="Hansen M."/>
            <person name="Howarth C."/>
            <person name="Imamovic A."/>
            <person name="Larimer J."/>
            <person name="McCowan C."/>
            <person name="Murphy C."/>
            <person name="Pearson M."/>
            <person name="Priest M."/>
            <person name="Roberts A."/>
            <person name="Saif S."/>
            <person name="Shea T."/>
            <person name="Sykes S."/>
            <person name="Wortman J."/>
            <person name="Nusbaum C."/>
            <person name="Birren B."/>
        </authorList>
    </citation>
    <scope>NUCLEOTIDE SEQUENCE [LARGE SCALE GENOMIC DNA]</scope>
    <source>
        <strain evidence="1">CBS 10737</strain>
    </source>
</reference>
<name>A0A1B9I6U0_9TREE</name>